<gene>
    <name evidence="2" type="ORF">FH039_05840</name>
</gene>
<dbReference type="InterPro" id="IPR007712">
    <property type="entry name" value="RelE/ParE_toxin"/>
</dbReference>
<sequence length="92" mass="10986">MYRIIVDKSVVKKAKRYLKPAQRRKLAGFIDALKTNPYPKPPYDLKPVKGEKTEKTNTYRLRIGDYRVFYTVYWDDKVIIITDIKPRETAYK</sequence>
<evidence type="ECO:0000256" key="1">
    <source>
        <dbReference type="ARBA" id="ARBA00022649"/>
    </source>
</evidence>
<dbReference type="GeneID" id="40474686"/>
<dbReference type="Pfam" id="PF05016">
    <property type="entry name" value="ParE_toxin"/>
    <property type="match status" value="1"/>
</dbReference>
<keyword evidence="1" id="KW-1277">Toxin-antitoxin system</keyword>
<keyword evidence="3" id="KW-1185">Reference proteome</keyword>
<dbReference type="PANTHER" id="PTHR38813">
    <property type="match status" value="1"/>
</dbReference>
<dbReference type="InterPro" id="IPR052747">
    <property type="entry name" value="TA_system_RelE_toxin"/>
</dbReference>
<dbReference type="RefSeq" id="WP_139680561.1">
    <property type="nucleotide sequence ID" value="NZ_CP040846.1"/>
</dbReference>
<dbReference type="InterPro" id="IPR035093">
    <property type="entry name" value="RelE/ParE_toxin_dom_sf"/>
</dbReference>
<reference evidence="2 3" key="1">
    <citation type="submission" date="2019-06" db="EMBL/GenBank/DDBJ databases">
        <title>Thermococcus indicus sp. nov., a Fe(III)-reducing hyperthermophilic archaeon isolated from the Onnuri vent field of the Central Indian Ocean ridge.</title>
        <authorList>
            <person name="Lim J.K."/>
            <person name="Kim Y.J."/>
            <person name="Kwon K.K."/>
        </authorList>
    </citation>
    <scope>NUCLEOTIDE SEQUENCE [LARGE SCALE GENOMIC DNA]</scope>
    <source>
        <strain evidence="2 3">IOH1</strain>
    </source>
</reference>
<evidence type="ECO:0000313" key="3">
    <source>
        <dbReference type="Proteomes" id="UP000306007"/>
    </source>
</evidence>
<dbReference type="SUPFAM" id="SSF143011">
    <property type="entry name" value="RelE-like"/>
    <property type="match status" value="1"/>
</dbReference>
<name>A0A4Y5SK98_9EURY</name>
<dbReference type="EMBL" id="CP040846">
    <property type="protein sequence ID" value="QDA31215.1"/>
    <property type="molecule type" value="Genomic_DNA"/>
</dbReference>
<dbReference type="OrthoDB" id="97626at2157"/>
<dbReference type="AlphaFoldDB" id="A0A4Y5SK98"/>
<dbReference type="PANTHER" id="PTHR38813:SF1">
    <property type="entry name" value="TOXIN RELE1-RELATED"/>
    <property type="match status" value="1"/>
</dbReference>
<dbReference type="KEGG" id="tic:FH039_05840"/>
<evidence type="ECO:0000313" key="2">
    <source>
        <dbReference type="EMBL" id="QDA31215.1"/>
    </source>
</evidence>
<dbReference type="Proteomes" id="UP000306007">
    <property type="component" value="Chromosome"/>
</dbReference>
<protein>
    <submittedName>
        <fullName evidence="2">Type II toxin-antitoxin system RelE/ParE family toxin</fullName>
    </submittedName>
</protein>
<dbReference type="Gene3D" id="3.30.2310.20">
    <property type="entry name" value="RelE-like"/>
    <property type="match status" value="1"/>
</dbReference>
<proteinExistence type="predicted"/>
<organism evidence="2 3">
    <name type="scientific">Thermococcus indicus</name>
    <dbReference type="NCBI Taxonomy" id="2586643"/>
    <lineage>
        <taxon>Archaea</taxon>
        <taxon>Methanobacteriati</taxon>
        <taxon>Methanobacteriota</taxon>
        <taxon>Thermococci</taxon>
        <taxon>Thermococcales</taxon>
        <taxon>Thermococcaceae</taxon>
        <taxon>Thermococcus</taxon>
    </lineage>
</organism>
<accession>A0A4Y5SK98</accession>